<evidence type="ECO:0000256" key="9">
    <source>
        <dbReference type="ARBA" id="ARBA00023034"/>
    </source>
</evidence>
<feature type="transmembrane region" description="Helical" evidence="12">
    <location>
        <begin position="7"/>
        <end position="26"/>
    </location>
</feature>
<dbReference type="Proteomes" id="UP000038045">
    <property type="component" value="Unplaced"/>
</dbReference>
<evidence type="ECO:0000256" key="3">
    <source>
        <dbReference type="ARBA" id="ARBA00008919"/>
    </source>
</evidence>
<organism evidence="15 16">
    <name type="scientific">Parastrongyloides trichosuri</name>
    <name type="common">Possum-specific nematode worm</name>
    <dbReference type="NCBI Taxonomy" id="131310"/>
    <lineage>
        <taxon>Eukaryota</taxon>
        <taxon>Metazoa</taxon>
        <taxon>Ecdysozoa</taxon>
        <taxon>Nematoda</taxon>
        <taxon>Chromadorea</taxon>
        <taxon>Rhabditida</taxon>
        <taxon>Tylenchina</taxon>
        <taxon>Panagrolaimomorpha</taxon>
        <taxon>Strongyloidoidea</taxon>
        <taxon>Strongyloididae</taxon>
        <taxon>Parastrongyloides</taxon>
    </lineage>
</organism>
<evidence type="ECO:0000256" key="8">
    <source>
        <dbReference type="ARBA" id="ARBA00022989"/>
    </source>
</evidence>
<protein>
    <recommendedName>
        <fullName evidence="12">Fucosyltransferase</fullName>
        <ecNumber evidence="12">2.4.1.-</ecNumber>
    </recommendedName>
</protein>
<keyword evidence="4 12" id="KW-0328">Glycosyltransferase</keyword>
<dbReference type="PANTHER" id="PTHR48438">
    <property type="entry name" value="ALPHA-(1,3)-FUCOSYLTRANSFERASE C-RELATED"/>
    <property type="match status" value="1"/>
</dbReference>
<evidence type="ECO:0000256" key="10">
    <source>
        <dbReference type="ARBA" id="ARBA00023136"/>
    </source>
</evidence>
<dbReference type="UniPathway" id="UPA00378"/>
<keyword evidence="7" id="KW-0735">Signal-anchor</keyword>
<dbReference type="InterPro" id="IPR031481">
    <property type="entry name" value="Glyco_tran_10_N"/>
</dbReference>
<keyword evidence="11" id="KW-0325">Glycoprotein</keyword>
<dbReference type="GO" id="GO:0008417">
    <property type="term" value="F:fucosyltransferase activity"/>
    <property type="evidence" value="ECO:0007669"/>
    <property type="project" value="InterPro"/>
</dbReference>
<comment type="subcellular location">
    <subcellularLocation>
        <location evidence="1 12">Golgi apparatus</location>
        <location evidence="1 12">Golgi stack membrane</location>
        <topology evidence="1 12">Single-pass type II membrane protein</topology>
    </subcellularLocation>
</comment>
<dbReference type="GO" id="GO:0032580">
    <property type="term" value="C:Golgi cisterna membrane"/>
    <property type="evidence" value="ECO:0007669"/>
    <property type="project" value="UniProtKB-SubCell"/>
</dbReference>
<keyword evidence="5 12" id="KW-0808">Transferase</keyword>
<evidence type="ECO:0000259" key="14">
    <source>
        <dbReference type="Pfam" id="PF17039"/>
    </source>
</evidence>
<comment type="similarity">
    <text evidence="3 12">Belongs to the glycosyltransferase 10 family.</text>
</comment>
<dbReference type="EC" id="2.4.1.-" evidence="12"/>
<dbReference type="PANTHER" id="PTHR48438:SF1">
    <property type="entry name" value="ALPHA-(1,3)-FUCOSYLTRANSFERASE C-RELATED"/>
    <property type="match status" value="1"/>
</dbReference>
<feature type="domain" description="Fucosyltransferase C-terminal" evidence="13">
    <location>
        <begin position="165"/>
        <end position="346"/>
    </location>
</feature>
<dbReference type="AlphaFoldDB" id="A0A0N4Z8E2"/>
<proteinExistence type="inferred from homology"/>
<evidence type="ECO:0000259" key="13">
    <source>
        <dbReference type="Pfam" id="PF00852"/>
    </source>
</evidence>
<dbReference type="Pfam" id="PF00852">
    <property type="entry name" value="Glyco_transf_10"/>
    <property type="match status" value="1"/>
</dbReference>
<feature type="domain" description="Fucosyltransferase N-terminal" evidence="14">
    <location>
        <begin position="40"/>
        <end position="141"/>
    </location>
</feature>
<evidence type="ECO:0000256" key="11">
    <source>
        <dbReference type="ARBA" id="ARBA00023180"/>
    </source>
</evidence>
<evidence type="ECO:0000313" key="16">
    <source>
        <dbReference type="WBParaSite" id="PTRK_0000354400.1"/>
    </source>
</evidence>
<dbReference type="FunFam" id="3.40.50.11660:FF:000002">
    <property type="entry name" value="Alpha-(1,3)-fucosyltransferase"/>
    <property type="match status" value="1"/>
</dbReference>
<dbReference type="SUPFAM" id="SSF53756">
    <property type="entry name" value="UDP-Glycosyltransferase/glycogen phosphorylase"/>
    <property type="match status" value="1"/>
</dbReference>
<dbReference type="InterPro" id="IPR055270">
    <property type="entry name" value="Glyco_tran_10_C"/>
</dbReference>
<accession>A0A0N4Z8E2</accession>
<comment type="pathway">
    <text evidence="2">Protein modification; protein glycosylation.</text>
</comment>
<evidence type="ECO:0000256" key="6">
    <source>
        <dbReference type="ARBA" id="ARBA00022692"/>
    </source>
</evidence>
<evidence type="ECO:0000256" key="7">
    <source>
        <dbReference type="ARBA" id="ARBA00022968"/>
    </source>
</evidence>
<sequence length="369" mass="44119">MRYFITSILLVISYIYFFVTLIRYEILNENKNLAPSKLQRKKILLYTKIFGKTSKWMERSCEELNCELTKDKSLFSTSDAVVFHHADLYSIKDYPKRFFESQKFIFYTLESPYATRAFGPENYFNWIMSYNYKSDITFTYGSKWRKCKGLCNRVPYDSSKILSTKRNRGIVGYISNCYSNSRREKIVEKLRKYIPTTIFGKCSVDRAKQKNGCKQSDYKCEEEVINSYYFYFAFENAICNNYVTEKYWSRYSFNSVPIVMKRYIYEDLNIPSSSFIAVDDFKSAKEMGDYLNYLMNNKNEYLKYFEYRNESVEVIGSDEYHFMNGFCNICKKLRENDKDNKVINNILDTLFKINKCISRKDMHNFANSW</sequence>
<keyword evidence="9 12" id="KW-0333">Golgi apparatus</keyword>
<dbReference type="WBParaSite" id="PTRK_0000354400.1">
    <property type="protein sequence ID" value="PTRK_0000354400.1"/>
    <property type="gene ID" value="PTRK_0000354400"/>
</dbReference>
<evidence type="ECO:0000313" key="15">
    <source>
        <dbReference type="Proteomes" id="UP000038045"/>
    </source>
</evidence>
<dbReference type="InterPro" id="IPR001503">
    <property type="entry name" value="Glyco_trans_10"/>
</dbReference>
<dbReference type="STRING" id="131310.A0A0N4Z8E2"/>
<evidence type="ECO:0000256" key="5">
    <source>
        <dbReference type="ARBA" id="ARBA00022679"/>
    </source>
</evidence>
<keyword evidence="10 12" id="KW-0472">Membrane</keyword>
<reference evidence="16" key="1">
    <citation type="submission" date="2017-02" db="UniProtKB">
        <authorList>
            <consortium name="WormBaseParasite"/>
        </authorList>
    </citation>
    <scope>IDENTIFICATION</scope>
</reference>
<dbReference type="Pfam" id="PF17039">
    <property type="entry name" value="Glyco_tran_10_N"/>
    <property type="match status" value="1"/>
</dbReference>
<evidence type="ECO:0000256" key="1">
    <source>
        <dbReference type="ARBA" id="ARBA00004447"/>
    </source>
</evidence>
<dbReference type="InterPro" id="IPR038577">
    <property type="entry name" value="GT10-like_C_sf"/>
</dbReference>
<keyword evidence="15" id="KW-1185">Reference proteome</keyword>
<keyword evidence="6 12" id="KW-0812">Transmembrane</keyword>
<evidence type="ECO:0000256" key="4">
    <source>
        <dbReference type="ARBA" id="ARBA00022676"/>
    </source>
</evidence>
<keyword evidence="8 12" id="KW-1133">Transmembrane helix</keyword>
<evidence type="ECO:0000256" key="12">
    <source>
        <dbReference type="RuleBase" id="RU003832"/>
    </source>
</evidence>
<name>A0A0N4Z8E2_PARTI</name>
<evidence type="ECO:0000256" key="2">
    <source>
        <dbReference type="ARBA" id="ARBA00004922"/>
    </source>
</evidence>
<dbReference type="Gene3D" id="3.40.50.11660">
    <property type="entry name" value="Glycosyl transferase family 10, C-terminal domain"/>
    <property type="match status" value="1"/>
</dbReference>